<gene>
    <name evidence="3" type="ORF">H9Y05_00070</name>
</gene>
<accession>A0A8J6P971</accession>
<dbReference type="InterPro" id="IPR003439">
    <property type="entry name" value="ABC_transporter-like_ATP-bd"/>
</dbReference>
<feature type="domain" description="ABC transporter" evidence="2">
    <location>
        <begin position="3"/>
        <end position="213"/>
    </location>
</feature>
<dbReference type="Gene3D" id="3.40.50.300">
    <property type="entry name" value="P-loop containing nucleotide triphosphate hydrolases"/>
    <property type="match status" value="1"/>
</dbReference>
<dbReference type="AlphaFoldDB" id="A0A8J6P971"/>
<dbReference type="Pfam" id="PF00005">
    <property type="entry name" value="ABC_tran"/>
    <property type="match status" value="1"/>
</dbReference>
<comment type="caution">
    <text evidence="3">The sequence shown here is derived from an EMBL/GenBank/DDBJ whole genome shotgun (WGS) entry which is preliminary data.</text>
</comment>
<evidence type="ECO:0000313" key="3">
    <source>
        <dbReference type="EMBL" id="MBC9810858.1"/>
    </source>
</evidence>
<dbReference type="PANTHER" id="PTHR24220:SF689">
    <property type="entry name" value="LIPOPROTEIN-RELEASING SYSTEM ATP-BINDING PROTEIN LOLD"/>
    <property type="match status" value="1"/>
</dbReference>
<dbReference type="InterPro" id="IPR015854">
    <property type="entry name" value="ABC_transpr_LolD-like"/>
</dbReference>
<proteinExistence type="inferred from homology"/>
<keyword evidence="4" id="KW-1185">Reference proteome</keyword>
<name>A0A8J6P971_9FLAO</name>
<dbReference type="PANTHER" id="PTHR24220">
    <property type="entry name" value="IMPORT ATP-BINDING PROTEIN"/>
    <property type="match status" value="1"/>
</dbReference>
<dbReference type="GO" id="GO:0022857">
    <property type="term" value="F:transmembrane transporter activity"/>
    <property type="evidence" value="ECO:0007669"/>
    <property type="project" value="TreeGrafter"/>
</dbReference>
<evidence type="ECO:0000259" key="2">
    <source>
        <dbReference type="PROSITE" id="PS50893"/>
    </source>
</evidence>
<dbReference type="PROSITE" id="PS50893">
    <property type="entry name" value="ABC_TRANSPORTER_2"/>
    <property type="match status" value="1"/>
</dbReference>
<dbReference type="RefSeq" id="WP_216713157.1">
    <property type="nucleotide sequence ID" value="NZ_JACVEL010000001.1"/>
</dbReference>
<dbReference type="Proteomes" id="UP000652681">
    <property type="component" value="Unassembled WGS sequence"/>
</dbReference>
<keyword evidence="3" id="KW-0547">Nucleotide-binding</keyword>
<dbReference type="SUPFAM" id="SSF52540">
    <property type="entry name" value="P-loop containing nucleoside triphosphate hydrolases"/>
    <property type="match status" value="1"/>
</dbReference>
<dbReference type="EMBL" id="JACVEL010000001">
    <property type="protein sequence ID" value="MBC9810858.1"/>
    <property type="molecule type" value="Genomic_DNA"/>
</dbReference>
<evidence type="ECO:0000313" key="4">
    <source>
        <dbReference type="Proteomes" id="UP000652681"/>
    </source>
</evidence>
<reference evidence="3" key="1">
    <citation type="submission" date="2020-09" db="EMBL/GenBank/DDBJ databases">
        <title>Taishania pollutisoli gen. nov., sp. nov., Isolated from Tetrabromobisphenol A-Contaminated Soil.</title>
        <authorList>
            <person name="Chen Q."/>
        </authorList>
    </citation>
    <scope>NUCLEOTIDE SEQUENCE</scope>
    <source>
        <strain evidence="3">CZZ-1</strain>
    </source>
</reference>
<dbReference type="GO" id="GO:0005886">
    <property type="term" value="C:plasma membrane"/>
    <property type="evidence" value="ECO:0007669"/>
    <property type="project" value="TreeGrafter"/>
</dbReference>
<dbReference type="GO" id="GO:0016887">
    <property type="term" value="F:ATP hydrolysis activity"/>
    <property type="evidence" value="ECO:0007669"/>
    <property type="project" value="InterPro"/>
</dbReference>
<sequence>MKITLKQVMPSPLSSIKHGTDSIWGNDVVLEPGKKIMLNAASGKGKSTFTYTVLGLRNDYAGVIAYDGKDVKTFTPDEWTELRKKKIAVVFQDLQLFPSLTVKENLLMKNALTNCFSETELIGQLDRLGIADKWEQKCGILSMGQQQRVAIIRALAQPYEWLIMDEPFSHLDEVNTQLCMQMIHQRTTELQAGFVLTSLGDDHQFSFDYMLNL</sequence>
<organism evidence="3 4">
    <name type="scientific">Taishania pollutisoli</name>
    <dbReference type="NCBI Taxonomy" id="2766479"/>
    <lineage>
        <taxon>Bacteria</taxon>
        <taxon>Pseudomonadati</taxon>
        <taxon>Bacteroidota</taxon>
        <taxon>Flavobacteriia</taxon>
        <taxon>Flavobacteriales</taxon>
        <taxon>Crocinitomicaceae</taxon>
        <taxon>Taishania</taxon>
    </lineage>
</organism>
<dbReference type="GO" id="GO:0005524">
    <property type="term" value="F:ATP binding"/>
    <property type="evidence" value="ECO:0007669"/>
    <property type="project" value="UniProtKB-KW"/>
</dbReference>
<evidence type="ECO:0000256" key="1">
    <source>
        <dbReference type="ARBA" id="ARBA00005417"/>
    </source>
</evidence>
<comment type="similarity">
    <text evidence="1">Belongs to the ABC transporter superfamily.</text>
</comment>
<protein>
    <submittedName>
        <fullName evidence="3">ATP-binding cassette domain-containing protein</fullName>
    </submittedName>
</protein>
<dbReference type="InterPro" id="IPR027417">
    <property type="entry name" value="P-loop_NTPase"/>
</dbReference>
<keyword evidence="3" id="KW-0067">ATP-binding</keyword>